<sequence length="994" mass="115616">MRGPCSPIFPSEKTPFIHTNLDPHSWLVNKSYIYNGGIDNEKSSPKLSRIKPILTTTDFLTKSNTEIHCGVVHKPGGNLFYKDVFDNRKDTSLFELYSLPNFDIPRYALVFGDNCLSLKGHMPMSSCDELPVKSGDFMPQNKRYYLYPNDDSATRTFNTCSSNLQIPITSLLIPITPIYLEAEELDDSSRCEDDSKFFCNFLKSFPNSISIWLHHNSTILQVDRIPPNIYTPYSAFDFEVCLKFLEITLSQHPKNISFISTFMSLYSYKYDYQQVINKWNQFLFIVVHSSRLWNEFINYISQSFEHYYFEDVVLTYNMAFERLIAICEGDLLSTTPELDAENNLVFLMIKFCYFLKNAGYQERSLSSIIALIEINVMYKLNAHDNKCYIVDNFISSWNRDSSVIFNCVNIHPYLSLTLFEEHLIQQDSNREVGGIFFNGKSWTEAEHIRSETWSFLPKCLHNKADAIDNERLICHPQLTSYFFSIHNSDNLFQLLLHTMILFGIPISMTSRVKNTFLAELGMVVEIDAISWLSLSPLHYSGTLIVNSTDTQNFIYSKAPLTYHQMTPVINILNHILPVIDLEYQTIILITWFEYEINCLNLNVADKEINKFVRKQIKSILALEIHKNNLELWSAYLILHSYVCTLKEAFKIPTNIISQYTNSYSLLERLLCTHILLSICAIVEARFNVSSSGLKLYFLDCLASECSPKFYVILKYLEQNSNLPTYSYPEYIRVKQTIWLSLVSSFENNSTIENPIIPMLYSYFFLQSEIIMLKPLELEAYCMNLKIINDFVAASNIFPTRRSKNRIMQCILYKAIILIMKYIGLRKIPYNLANIINNFLLPFMSYNTCLYSFLMQSYMSFNTKLLFYTNTTISGYVGQQFRLLSLITQELDLSFKLNLLNMLKGTFEDALIISPFNLILFFGYMDFLNFFGFSDDIRSFFLQAIRKAPGVKHLYMQYLSIFSKDTQFALSTMEDKGIRIFCPMEEYLLLHNTKH</sequence>
<dbReference type="Proteomes" id="UP001165289">
    <property type="component" value="Unassembled WGS sequence"/>
</dbReference>
<name>A0AAV7K3P0_9METZ</name>
<dbReference type="InterPro" id="IPR013633">
    <property type="entry name" value="NRDE-2"/>
</dbReference>
<evidence type="ECO:0000256" key="2">
    <source>
        <dbReference type="ARBA" id="ARBA00009265"/>
    </source>
</evidence>
<dbReference type="PANTHER" id="PTHR13471:SF0">
    <property type="entry name" value="NUCLEAR EXOSOME REGULATOR NRDE2"/>
    <property type="match status" value="1"/>
</dbReference>
<evidence type="ECO:0000256" key="1">
    <source>
        <dbReference type="ARBA" id="ARBA00004123"/>
    </source>
</evidence>
<keyword evidence="6" id="KW-1185">Reference proteome</keyword>
<keyword evidence="3" id="KW-0539">Nucleus</keyword>
<comment type="similarity">
    <text evidence="2">Belongs to the NRDE2 family.</text>
</comment>
<evidence type="ECO:0000256" key="4">
    <source>
        <dbReference type="SAM" id="Phobius"/>
    </source>
</evidence>
<keyword evidence="4" id="KW-0472">Membrane</keyword>
<dbReference type="EMBL" id="JAKMXF010000177">
    <property type="protein sequence ID" value="KAI6655680.1"/>
    <property type="molecule type" value="Genomic_DNA"/>
</dbReference>
<dbReference type="GO" id="GO:1902369">
    <property type="term" value="P:negative regulation of RNA catabolic process"/>
    <property type="evidence" value="ECO:0007669"/>
    <property type="project" value="TreeGrafter"/>
</dbReference>
<dbReference type="AlphaFoldDB" id="A0AAV7K3P0"/>
<feature type="transmembrane region" description="Helical" evidence="4">
    <location>
        <begin position="909"/>
        <end position="930"/>
    </location>
</feature>
<feature type="transmembrane region" description="Helical" evidence="4">
    <location>
        <begin position="805"/>
        <end position="822"/>
    </location>
</feature>
<proteinExistence type="inferred from homology"/>
<evidence type="ECO:0000313" key="6">
    <source>
        <dbReference type="Proteomes" id="UP001165289"/>
    </source>
</evidence>
<dbReference type="GO" id="GO:0031048">
    <property type="term" value="P:regulatory ncRNA-mediated heterochromatin formation"/>
    <property type="evidence" value="ECO:0007669"/>
    <property type="project" value="TreeGrafter"/>
</dbReference>
<dbReference type="Pfam" id="PF08424">
    <property type="entry name" value="NRDE-2"/>
    <property type="match status" value="1"/>
</dbReference>
<evidence type="ECO:0000313" key="5">
    <source>
        <dbReference type="EMBL" id="KAI6655680.1"/>
    </source>
</evidence>
<dbReference type="PANTHER" id="PTHR13471">
    <property type="entry name" value="TETRATRICOPEPTIDE-LIKE HELICAL"/>
    <property type="match status" value="1"/>
</dbReference>
<evidence type="ECO:0000256" key="3">
    <source>
        <dbReference type="ARBA" id="ARBA00023242"/>
    </source>
</evidence>
<comment type="caution">
    <text evidence="5">The sequence shown here is derived from an EMBL/GenBank/DDBJ whole genome shotgun (WGS) entry which is preliminary data.</text>
</comment>
<keyword evidence="4" id="KW-1133">Transmembrane helix</keyword>
<protein>
    <submittedName>
        <fullName evidence="5">Protein NRDE2-like</fullName>
    </submittedName>
</protein>
<keyword evidence="4" id="KW-0812">Transmembrane</keyword>
<gene>
    <name evidence="5" type="ORF">LOD99_1820</name>
</gene>
<organism evidence="5 6">
    <name type="scientific">Oopsacas minuta</name>
    <dbReference type="NCBI Taxonomy" id="111878"/>
    <lineage>
        <taxon>Eukaryota</taxon>
        <taxon>Metazoa</taxon>
        <taxon>Porifera</taxon>
        <taxon>Hexactinellida</taxon>
        <taxon>Hexasterophora</taxon>
        <taxon>Lyssacinosida</taxon>
        <taxon>Leucopsacidae</taxon>
        <taxon>Oopsacas</taxon>
    </lineage>
</organism>
<feature type="transmembrane region" description="Helical" evidence="4">
    <location>
        <begin position="834"/>
        <end position="853"/>
    </location>
</feature>
<reference evidence="5 6" key="1">
    <citation type="journal article" date="2023" name="BMC Biol.">
        <title>The compact genome of the sponge Oopsacas minuta (Hexactinellida) is lacking key metazoan core genes.</title>
        <authorList>
            <person name="Santini S."/>
            <person name="Schenkelaars Q."/>
            <person name="Jourda C."/>
            <person name="Duchesne M."/>
            <person name="Belahbib H."/>
            <person name="Rocher C."/>
            <person name="Selva M."/>
            <person name="Riesgo A."/>
            <person name="Vervoort M."/>
            <person name="Leys S.P."/>
            <person name="Kodjabachian L."/>
            <person name="Le Bivic A."/>
            <person name="Borchiellini C."/>
            <person name="Claverie J.M."/>
            <person name="Renard E."/>
        </authorList>
    </citation>
    <scope>NUCLEOTIDE SEQUENCE [LARGE SCALE GENOMIC DNA]</scope>
    <source>
        <strain evidence="5">SPO-2</strain>
    </source>
</reference>
<dbReference type="GO" id="GO:0071013">
    <property type="term" value="C:catalytic step 2 spliceosome"/>
    <property type="evidence" value="ECO:0007669"/>
    <property type="project" value="TreeGrafter"/>
</dbReference>
<comment type="subcellular location">
    <subcellularLocation>
        <location evidence="1">Nucleus</location>
    </subcellularLocation>
</comment>
<accession>A0AAV7K3P0</accession>